<feature type="region of interest" description="Disordered" evidence="1">
    <location>
        <begin position="1"/>
        <end position="56"/>
    </location>
</feature>
<dbReference type="Proteomes" id="UP001302126">
    <property type="component" value="Unassembled WGS sequence"/>
</dbReference>
<gene>
    <name evidence="2" type="ORF">QBC35DRAFT_395923</name>
</gene>
<evidence type="ECO:0000313" key="3">
    <source>
        <dbReference type="Proteomes" id="UP001302126"/>
    </source>
</evidence>
<keyword evidence="3" id="KW-1185">Reference proteome</keyword>
<comment type="caution">
    <text evidence="2">The sequence shown here is derived from an EMBL/GenBank/DDBJ whole genome shotgun (WGS) entry which is preliminary data.</text>
</comment>
<dbReference type="AlphaFoldDB" id="A0AAN7ADX9"/>
<feature type="compositionally biased region" description="Basic and acidic residues" evidence="1">
    <location>
        <begin position="126"/>
        <end position="137"/>
    </location>
</feature>
<protein>
    <submittedName>
        <fullName evidence="2">Uncharacterized protein</fullName>
    </submittedName>
</protein>
<feature type="region of interest" description="Disordered" evidence="1">
    <location>
        <begin position="72"/>
        <end position="96"/>
    </location>
</feature>
<dbReference type="EMBL" id="MU864655">
    <property type="protein sequence ID" value="KAK4182470.1"/>
    <property type="molecule type" value="Genomic_DNA"/>
</dbReference>
<feature type="non-terminal residue" evidence="2">
    <location>
        <position position="146"/>
    </location>
</feature>
<feature type="region of interest" description="Disordered" evidence="1">
    <location>
        <begin position="119"/>
        <end position="146"/>
    </location>
</feature>
<evidence type="ECO:0000256" key="1">
    <source>
        <dbReference type="SAM" id="MobiDB-lite"/>
    </source>
</evidence>
<sequence>MPRQASFTVVPNPLGMQGLMTRPVDGPESKPPMTSKQAKKLYLQKTRQPRMSKAEQRRIELAEQERIRKELEKDKQANKARMLRERKKEKERKVIEEKKKKGLPLVDVRPSQDTIARFFRGNGQGKKRDSGGAKVDLDAIVENASD</sequence>
<proteinExistence type="predicted"/>
<reference evidence="2" key="1">
    <citation type="journal article" date="2023" name="Mol. Phylogenet. Evol.">
        <title>Genome-scale phylogeny and comparative genomics of the fungal order Sordariales.</title>
        <authorList>
            <person name="Hensen N."/>
            <person name="Bonometti L."/>
            <person name="Westerberg I."/>
            <person name="Brannstrom I.O."/>
            <person name="Guillou S."/>
            <person name="Cros-Aarteil S."/>
            <person name="Calhoun S."/>
            <person name="Haridas S."/>
            <person name="Kuo A."/>
            <person name="Mondo S."/>
            <person name="Pangilinan J."/>
            <person name="Riley R."/>
            <person name="LaButti K."/>
            <person name="Andreopoulos B."/>
            <person name="Lipzen A."/>
            <person name="Chen C."/>
            <person name="Yan M."/>
            <person name="Daum C."/>
            <person name="Ng V."/>
            <person name="Clum A."/>
            <person name="Steindorff A."/>
            <person name="Ohm R.A."/>
            <person name="Martin F."/>
            <person name="Silar P."/>
            <person name="Natvig D.O."/>
            <person name="Lalanne C."/>
            <person name="Gautier V."/>
            <person name="Ament-Velasquez S.L."/>
            <person name="Kruys A."/>
            <person name="Hutchinson M.I."/>
            <person name="Powell A.J."/>
            <person name="Barry K."/>
            <person name="Miller A.N."/>
            <person name="Grigoriev I.V."/>
            <person name="Debuchy R."/>
            <person name="Gladieux P."/>
            <person name="Hiltunen Thoren M."/>
            <person name="Johannesson H."/>
        </authorList>
    </citation>
    <scope>NUCLEOTIDE SEQUENCE</scope>
    <source>
        <strain evidence="2">PSN309</strain>
    </source>
</reference>
<organism evidence="2 3">
    <name type="scientific">Podospora australis</name>
    <dbReference type="NCBI Taxonomy" id="1536484"/>
    <lineage>
        <taxon>Eukaryota</taxon>
        <taxon>Fungi</taxon>
        <taxon>Dikarya</taxon>
        <taxon>Ascomycota</taxon>
        <taxon>Pezizomycotina</taxon>
        <taxon>Sordariomycetes</taxon>
        <taxon>Sordariomycetidae</taxon>
        <taxon>Sordariales</taxon>
        <taxon>Podosporaceae</taxon>
        <taxon>Podospora</taxon>
    </lineage>
</organism>
<reference evidence="2" key="2">
    <citation type="submission" date="2023-05" db="EMBL/GenBank/DDBJ databases">
        <authorList>
            <consortium name="Lawrence Berkeley National Laboratory"/>
            <person name="Steindorff A."/>
            <person name="Hensen N."/>
            <person name="Bonometti L."/>
            <person name="Westerberg I."/>
            <person name="Brannstrom I.O."/>
            <person name="Guillou S."/>
            <person name="Cros-Aarteil S."/>
            <person name="Calhoun S."/>
            <person name="Haridas S."/>
            <person name="Kuo A."/>
            <person name="Mondo S."/>
            <person name="Pangilinan J."/>
            <person name="Riley R."/>
            <person name="Labutti K."/>
            <person name="Andreopoulos B."/>
            <person name="Lipzen A."/>
            <person name="Chen C."/>
            <person name="Yanf M."/>
            <person name="Daum C."/>
            <person name="Ng V."/>
            <person name="Clum A."/>
            <person name="Ohm R."/>
            <person name="Martin F."/>
            <person name="Silar P."/>
            <person name="Natvig D."/>
            <person name="Lalanne C."/>
            <person name="Gautier V."/>
            <person name="Ament-Velasquez S.L."/>
            <person name="Kruys A."/>
            <person name="Hutchinson M.I."/>
            <person name="Powell A.J."/>
            <person name="Barry K."/>
            <person name="Miller A.N."/>
            <person name="Grigoriev I.V."/>
            <person name="Debuchy R."/>
            <person name="Gladieux P."/>
            <person name="Thoren M.H."/>
            <person name="Johannesson H."/>
        </authorList>
    </citation>
    <scope>NUCLEOTIDE SEQUENCE</scope>
    <source>
        <strain evidence="2">PSN309</strain>
    </source>
</reference>
<name>A0AAN7ADX9_9PEZI</name>
<accession>A0AAN7ADX9</accession>
<evidence type="ECO:0000313" key="2">
    <source>
        <dbReference type="EMBL" id="KAK4182470.1"/>
    </source>
</evidence>